<evidence type="ECO:0000313" key="3">
    <source>
        <dbReference type="Proteomes" id="UP001200470"/>
    </source>
</evidence>
<feature type="chain" id="PRO_5045051111" description="Fimbrillin family protein" evidence="1">
    <location>
        <begin position="19"/>
        <end position="515"/>
    </location>
</feature>
<dbReference type="Proteomes" id="UP001200470">
    <property type="component" value="Unassembled WGS sequence"/>
</dbReference>
<comment type="caution">
    <text evidence="2">The sequence shown here is derived from an EMBL/GenBank/DDBJ whole genome shotgun (WGS) entry which is preliminary data.</text>
</comment>
<proteinExistence type="predicted"/>
<keyword evidence="1" id="KW-0732">Signal</keyword>
<evidence type="ECO:0008006" key="4">
    <source>
        <dbReference type="Google" id="ProtNLM"/>
    </source>
</evidence>
<accession>A0ABS9CDA9</accession>
<reference evidence="2 3" key="1">
    <citation type="submission" date="2020-12" db="EMBL/GenBank/DDBJ databases">
        <title>Whole genome sequences of gut porcine anaerobes.</title>
        <authorList>
            <person name="Kubasova T."/>
            <person name="Jahodarova E."/>
            <person name="Rychlik I."/>
        </authorList>
    </citation>
    <scope>NUCLEOTIDE SEQUENCE [LARGE SCALE GENOMIC DNA]</scope>
    <source>
        <strain evidence="2 3">An925</strain>
    </source>
</reference>
<sequence>MKKYILPLMSIAMLMAMASCSSSDDEVAEIKEESKLVPMTFTATQESNVGTRSALNGSNGVDWQTSDMISVFDAVGDGHNQRFTLTGDATEGIFSGEASSEATSFTAVYPYTDGAQLESDGIVSGITLPAEQTATPNSFDPKAALMMAYSTDKSKLDFKNVVSLVKVTTDFPCKKIVLTAIDNIAGTGKLTYNNGEPSIALETNKSQTVTLKPASEDGVIDAGNYYIAICPLKDTRFSISFINSTDTKAYTKAYTQTSSKYFTFQRREIKNLGTFSESGTSWTSTIESNGNVKASQQVDLGLTIKQGGKTYKVIFAKSNLTDKGLAEKETDYGDYFAWGAKEPWYSSFSGNNFTWKPGKPGGYTDDNAPYYNNGYYKYTRDGDILEPSDDAANVILHGDWQLPTKNIWVNLKEVCRTMNYSAYFTPINGCKGCQVMRMTGNIQYIFLPAAGHIAQTWFNRYGSKGYYWTGTGAENQWAWHLGIDPDQVFNFAIDAQSWSPRRYGYSVRPVRLVAE</sequence>
<gene>
    <name evidence="2" type="ORF">I6E12_01635</name>
</gene>
<evidence type="ECO:0000256" key="1">
    <source>
        <dbReference type="SAM" id="SignalP"/>
    </source>
</evidence>
<keyword evidence="3" id="KW-1185">Reference proteome</keyword>
<organism evidence="2 3">
    <name type="scientific">Xylanibacter brevis</name>
    <dbReference type="NCBI Taxonomy" id="83231"/>
    <lineage>
        <taxon>Bacteria</taxon>
        <taxon>Pseudomonadati</taxon>
        <taxon>Bacteroidota</taxon>
        <taxon>Bacteroidia</taxon>
        <taxon>Bacteroidales</taxon>
        <taxon>Prevotellaceae</taxon>
        <taxon>Xylanibacter</taxon>
    </lineage>
</organism>
<dbReference type="CDD" id="cd13120">
    <property type="entry name" value="BF2867_like_N"/>
    <property type="match status" value="1"/>
</dbReference>
<dbReference type="EMBL" id="JADYTN010000002">
    <property type="protein sequence ID" value="MCF2562820.1"/>
    <property type="molecule type" value="Genomic_DNA"/>
</dbReference>
<name>A0ABS9CDA9_9BACT</name>
<feature type="signal peptide" evidence="1">
    <location>
        <begin position="1"/>
        <end position="18"/>
    </location>
</feature>
<evidence type="ECO:0000313" key="2">
    <source>
        <dbReference type="EMBL" id="MCF2562820.1"/>
    </source>
</evidence>
<dbReference type="PROSITE" id="PS51257">
    <property type="entry name" value="PROKAR_LIPOPROTEIN"/>
    <property type="match status" value="1"/>
</dbReference>
<dbReference type="RefSeq" id="WP_301637372.1">
    <property type="nucleotide sequence ID" value="NZ_JADYTN010000002.1"/>
</dbReference>
<protein>
    <recommendedName>
        <fullName evidence="4">Fimbrillin family protein</fullName>
    </recommendedName>
</protein>